<keyword evidence="4" id="KW-0963">Cytoplasm</keyword>
<evidence type="ECO:0000313" key="10">
    <source>
        <dbReference type="Proteomes" id="UP000193411"/>
    </source>
</evidence>
<dbReference type="InterPro" id="IPR015847">
    <property type="entry name" value="ExoRNase_PH_dom2"/>
</dbReference>
<dbReference type="Proteomes" id="UP000193411">
    <property type="component" value="Unassembled WGS sequence"/>
</dbReference>
<dbReference type="GO" id="GO:0034473">
    <property type="term" value="P:U1 snRNA 3'-end processing"/>
    <property type="evidence" value="ECO:0007669"/>
    <property type="project" value="TreeGrafter"/>
</dbReference>
<dbReference type="InterPro" id="IPR050590">
    <property type="entry name" value="Exosome_comp_Rrp42_subfam"/>
</dbReference>
<feature type="domain" description="Exoribonuclease phosphorolytic" evidence="8">
    <location>
        <begin position="201"/>
        <end position="265"/>
    </location>
</feature>
<comment type="similarity">
    <text evidence="3">Belongs to the RNase PH family.</text>
</comment>
<dbReference type="GO" id="GO:0016075">
    <property type="term" value="P:rRNA catabolic process"/>
    <property type="evidence" value="ECO:0007669"/>
    <property type="project" value="TreeGrafter"/>
</dbReference>
<accession>A0A1Y2H848</accession>
<evidence type="ECO:0000313" key="9">
    <source>
        <dbReference type="EMBL" id="ORZ30768.1"/>
    </source>
</evidence>
<dbReference type="GO" id="GO:0071038">
    <property type="term" value="P:TRAMP-dependent tRNA surveillance pathway"/>
    <property type="evidence" value="ECO:0007669"/>
    <property type="project" value="TreeGrafter"/>
</dbReference>
<dbReference type="Gene3D" id="3.30.230.70">
    <property type="entry name" value="GHMP Kinase, N-terminal domain"/>
    <property type="match status" value="1"/>
</dbReference>
<comment type="caution">
    <text evidence="9">The sequence shown here is derived from an EMBL/GenBank/DDBJ whole genome shotgun (WGS) entry which is preliminary data.</text>
</comment>
<dbReference type="InterPro" id="IPR027408">
    <property type="entry name" value="PNPase/RNase_PH_dom_sf"/>
</dbReference>
<evidence type="ECO:0000256" key="2">
    <source>
        <dbReference type="ARBA" id="ARBA00004604"/>
    </source>
</evidence>
<dbReference type="GO" id="GO:0034475">
    <property type="term" value="P:U4 snRNA 3'-end processing"/>
    <property type="evidence" value="ECO:0007669"/>
    <property type="project" value="TreeGrafter"/>
</dbReference>
<dbReference type="GO" id="GO:0000177">
    <property type="term" value="C:cytoplasmic exosome (RNase complex)"/>
    <property type="evidence" value="ECO:0007669"/>
    <property type="project" value="TreeGrafter"/>
</dbReference>
<dbReference type="GO" id="GO:0004527">
    <property type="term" value="F:exonuclease activity"/>
    <property type="evidence" value="ECO:0007669"/>
    <property type="project" value="UniProtKB-KW"/>
</dbReference>
<evidence type="ECO:0000256" key="6">
    <source>
        <dbReference type="ARBA" id="ARBA00042523"/>
    </source>
</evidence>
<dbReference type="CDD" id="cd11367">
    <property type="entry name" value="RNase_PH_RRP42"/>
    <property type="match status" value="1"/>
</dbReference>
<dbReference type="GO" id="GO:0005730">
    <property type="term" value="C:nucleolus"/>
    <property type="evidence" value="ECO:0007669"/>
    <property type="project" value="UniProtKB-SubCell"/>
</dbReference>
<protein>
    <recommendedName>
        <fullName evidence="6">Ribosomal RNA-processing protein 42</fullName>
    </recommendedName>
</protein>
<dbReference type="InterPro" id="IPR020568">
    <property type="entry name" value="Ribosomal_Su5_D2-typ_SF"/>
</dbReference>
<sequence>MVNPLISPAESSYITQGIAEDLRADGRSRLHFRDIVVETGVLPFASGSCRLKLGDTTDILVGVKVDVAPTDPAHPDKGRFECSVDCAPTATANLESAKSIDELTLDLTQMLAHRLTPEGLPMVDLGKLCIIEGQVCWVVYVDAMVLAAGGNMEDALFLAVKAALMTTRIPKHTVMQLDDEELDYEVDSDPSSMWLIPGVEDAPLCVTVNKIGQRHVLDASAQEEHVASARLHVFTSSQGSVLHVHKTGPGGIEPSLLRDMSQAGRKMAVQLHSRLAETLKREEQLASAQPSGIAKKLGFFA</sequence>
<evidence type="ECO:0000256" key="3">
    <source>
        <dbReference type="ARBA" id="ARBA00006678"/>
    </source>
</evidence>
<gene>
    <name evidence="9" type="ORF">BCR44DRAFT_1516743</name>
</gene>
<dbReference type="EMBL" id="MCFL01000075">
    <property type="protein sequence ID" value="ORZ30768.1"/>
    <property type="molecule type" value="Genomic_DNA"/>
</dbReference>
<dbReference type="InterPro" id="IPR036345">
    <property type="entry name" value="ExoRNase_PH_dom2_sf"/>
</dbReference>
<evidence type="ECO:0000259" key="8">
    <source>
        <dbReference type="Pfam" id="PF03725"/>
    </source>
</evidence>
<dbReference type="InterPro" id="IPR001247">
    <property type="entry name" value="ExoRNase_PH_dom1"/>
</dbReference>
<dbReference type="GO" id="GO:0071035">
    <property type="term" value="P:nuclear polyadenylation-dependent rRNA catabolic process"/>
    <property type="evidence" value="ECO:0007669"/>
    <property type="project" value="TreeGrafter"/>
</dbReference>
<dbReference type="SUPFAM" id="SSF55666">
    <property type="entry name" value="Ribonuclease PH domain 2-like"/>
    <property type="match status" value="1"/>
</dbReference>
<dbReference type="GO" id="GO:0035925">
    <property type="term" value="F:mRNA 3'-UTR AU-rich region binding"/>
    <property type="evidence" value="ECO:0007669"/>
    <property type="project" value="TreeGrafter"/>
</dbReference>
<evidence type="ECO:0000259" key="7">
    <source>
        <dbReference type="Pfam" id="PF01138"/>
    </source>
</evidence>
<evidence type="ECO:0000256" key="5">
    <source>
        <dbReference type="ARBA" id="ARBA00022835"/>
    </source>
</evidence>
<dbReference type="PANTHER" id="PTHR11097">
    <property type="entry name" value="EXOSOME COMPLEX EXONUCLEASE RIBOSOMAL RNA PROCESSING PROTEIN"/>
    <property type="match status" value="1"/>
</dbReference>
<keyword evidence="5" id="KW-0271">Exosome</keyword>
<keyword evidence="9" id="KW-0378">Hydrolase</keyword>
<comment type="subcellular location">
    <subcellularLocation>
        <location evidence="1">Cytoplasm</location>
    </subcellularLocation>
    <subcellularLocation>
        <location evidence="2">Nucleus</location>
        <location evidence="2">Nucleolus</location>
    </subcellularLocation>
</comment>
<dbReference type="Pfam" id="PF01138">
    <property type="entry name" value="RNase_PH"/>
    <property type="match status" value="1"/>
</dbReference>
<dbReference type="GO" id="GO:0000176">
    <property type="term" value="C:nuclear exosome (RNase complex)"/>
    <property type="evidence" value="ECO:0007669"/>
    <property type="project" value="UniProtKB-ARBA"/>
</dbReference>
<keyword evidence="10" id="KW-1185">Reference proteome</keyword>
<dbReference type="AlphaFoldDB" id="A0A1Y2H848"/>
<dbReference type="Pfam" id="PF03725">
    <property type="entry name" value="RNase_PH_C"/>
    <property type="match status" value="1"/>
</dbReference>
<organism evidence="9 10">
    <name type="scientific">Catenaria anguillulae PL171</name>
    <dbReference type="NCBI Taxonomy" id="765915"/>
    <lineage>
        <taxon>Eukaryota</taxon>
        <taxon>Fungi</taxon>
        <taxon>Fungi incertae sedis</taxon>
        <taxon>Blastocladiomycota</taxon>
        <taxon>Blastocladiomycetes</taxon>
        <taxon>Blastocladiales</taxon>
        <taxon>Catenariaceae</taxon>
        <taxon>Catenaria</taxon>
    </lineage>
</organism>
<dbReference type="OrthoDB" id="272245at2759"/>
<dbReference type="STRING" id="765915.A0A1Y2H848"/>
<evidence type="ECO:0000256" key="1">
    <source>
        <dbReference type="ARBA" id="ARBA00004496"/>
    </source>
</evidence>
<dbReference type="GO" id="GO:0071028">
    <property type="term" value="P:nuclear mRNA surveillance"/>
    <property type="evidence" value="ECO:0007669"/>
    <property type="project" value="TreeGrafter"/>
</dbReference>
<dbReference type="GO" id="GO:0034476">
    <property type="term" value="P:U5 snRNA 3'-end processing"/>
    <property type="evidence" value="ECO:0007669"/>
    <property type="project" value="TreeGrafter"/>
</dbReference>
<reference evidence="9 10" key="1">
    <citation type="submission" date="2016-07" db="EMBL/GenBank/DDBJ databases">
        <title>Pervasive Adenine N6-methylation of Active Genes in Fungi.</title>
        <authorList>
            <consortium name="DOE Joint Genome Institute"/>
            <person name="Mondo S.J."/>
            <person name="Dannebaum R.O."/>
            <person name="Kuo R.C."/>
            <person name="Labutti K."/>
            <person name="Haridas S."/>
            <person name="Kuo A."/>
            <person name="Salamov A."/>
            <person name="Ahrendt S.R."/>
            <person name="Lipzen A."/>
            <person name="Sullivan W."/>
            <person name="Andreopoulos W.B."/>
            <person name="Clum A."/>
            <person name="Lindquist E."/>
            <person name="Daum C."/>
            <person name="Ramamoorthy G.K."/>
            <person name="Gryganskyi A."/>
            <person name="Culley D."/>
            <person name="Magnuson J.K."/>
            <person name="James T.Y."/>
            <person name="O'Malley M.A."/>
            <person name="Stajich J.E."/>
            <person name="Spatafora J.W."/>
            <person name="Visel A."/>
            <person name="Grigoriev I.V."/>
        </authorList>
    </citation>
    <scope>NUCLEOTIDE SEQUENCE [LARGE SCALE GENOMIC DNA]</scope>
    <source>
        <strain evidence="9 10">PL171</strain>
    </source>
</reference>
<keyword evidence="9" id="KW-0269">Exonuclease</keyword>
<evidence type="ECO:0000256" key="4">
    <source>
        <dbReference type="ARBA" id="ARBA00022490"/>
    </source>
</evidence>
<proteinExistence type="inferred from homology"/>
<dbReference type="SUPFAM" id="SSF54211">
    <property type="entry name" value="Ribosomal protein S5 domain 2-like"/>
    <property type="match status" value="1"/>
</dbReference>
<keyword evidence="9" id="KW-0540">Nuclease</keyword>
<name>A0A1Y2H848_9FUNG</name>
<dbReference type="PANTHER" id="PTHR11097:SF8">
    <property type="entry name" value="EXOSOME COMPLEX COMPONENT RRP42"/>
    <property type="match status" value="1"/>
</dbReference>
<feature type="domain" description="Exoribonuclease phosphorolytic" evidence="7">
    <location>
        <begin position="32"/>
        <end position="170"/>
    </location>
</feature>
<dbReference type="GO" id="GO:0000467">
    <property type="term" value="P:exonucleolytic trimming to generate mature 3'-end of 5.8S rRNA from tricistronic rRNA transcript (SSU-rRNA, 5.8S rRNA, LSU-rRNA)"/>
    <property type="evidence" value="ECO:0007669"/>
    <property type="project" value="TreeGrafter"/>
</dbReference>